<feature type="repeat" description="WD" evidence="1">
    <location>
        <begin position="267"/>
        <end position="295"/>
    </location>
</feature>
<dbReference type="InterPro" id="IPR036322">
    <property type="entry name" value="WD40_repeat_dom_sf"/>
</dbReference>
<evidence type="ECO:0000256" key="1">
    <source>
        <dbReference type="PROSITE-ProRule" id="PRU00221"/>
    </source>
</evidence>
<feature type="domain" description="NADPH oxidase Respiratory burst" evidence="2">
    <location>
        <begin position="57"/>
        <end position="125"/>
    </location>
</feature>
<organism evidence="3 4">
    <name type="scientific">Striga asiatica</name>
    <name type="common">Asiatic witchweed</name>
    <name type="synonym">Buchnera asiatica</name>
    <dbReference type="NCBI Taxonomy" id="4170"/>
    <lineage>
        <taxon>Eukaryota</taxon>
        <taxon>Viridiplantae</taxon>
        <taxon>Streptophyta</taxon>
        <taxon>Embryophyta</taxon>
        <taxon>Tracheophyta</taxon>
        <taxon>Spermatophyta</taxon>
        <taxon>Magnoliopsida</taxon>
        <taxon>eudicotyledons</taxon>
        <taxon>Gunneridae</taxon>
        <taxon>Pentapetalae</taxon>
        <taxon>asterids</taxon>
        <taxon>lamiids</taxon>
        <taxon>Lamiales</taxon>
        <taxon>Orobanchaceae</taxon>
        <taxon>Buchnereae</taxon>
        <taxon>Striga</taxon>
    </lineage>
</organism>
<dbReference type="InterPro" id="IPR013623">
    <property type="entry name" value="NADPH_Ox"/>
</dbReference>
<dbReference type="Gene3D" id="1.10.238.10">
    <property type="entry name" value="EF-hand"/>
    <property type="match status" value="1"/>
</dbReference>
<keyword evidence="1" id="KW-0853">WD repeat</keyword>
<proteinExistence type="predicted"/>
<keyword evidence="4" id="KW-1185">Reference proteome</keyword>
<dbReference type="GO" id="GO:0004601">
    <property type="term" value="F:peroxidase activity"/>
    <property type="evidence" value="ECO:0007669"/>
    <property type="project" value="InterPro"/>
</dbReference>
<comment type="caution">
    <text evidence="3">The sequence shown here is derived from an EMBL/GenBank/DDBJ whole genome shotgun (WGS) entry which is preliminary data.</text>
</comment>
<evidence type="ECO:0000313" key="3">
    <source>
        <dbReference type="EMBL" id="GER55993.1"/>
    </source>
</evidence>
<dbReference type="InterPro" id="IPR001680">
    <property type="entry name" value="WD40_rpt"/>
</dbReference>
<dbReference type="Pfam" id="PF08414">
    <property type="entry name" value="NADPH_Ox"/>
    <property type="match status" value="1"/>
</dbReference>
<evidence type="ECO:0000259" key="2">
    <source>
        <dbReference type="Pfam" id="PF08414"/>
    </source>
</evidence>
<dbReference type="Proteomes" id="UP000325081">
    <property type="component" value="Unassembled WGS sequence"/>
</dbReference>
<dbReference type="GO" id="GO:0050664">
    <property type="term" value="F:oxidoreductase activity, acting on NAD(P)H, oxygen as acceptor"/>
    <property type="evidence" value="ECO:0007669"/>
    <property type="project" value="InterPro"/>
</dbReference>
<dbReference type="AlphaFoldDB" id="A0A5A7RFN4"/>
<dbReference type="OrthoDB" id="1937454at2759"/>
<dbReference type="Gene3D" id="2.130.10.10">
    <property type="entry name" value="YVTN repeat-like/Quinoprotein amine dehydrogenase"/>
    <property type="match status" value="1"/>
</dbReference>
<dbReference type="PROSITE" id="PS50294">
    <property type="entry name" value="WD_REPEATS_REGION"/>
    <property type="match status" value="1"/>
</dbReference>
<dbReference type="SUPFAM" id="SSF50978">
    <property type="entry name" value="WD40 repeat-like"/>
    <property type="match status" value="1"/>
</dbReference>
<protein>
    <submittedName>
        <fullName evidence="3">Respiratory burst oxidase homolog</fullName>
    </submittedName>
</protein>
<name>A0A5A7RFN4_STRAF</name>
<dbReference type="InterPro" id="IPR015943">
    <property type="entry name" value="WD40/YVTN_repeat-like_dom_sf"/>
</dbReference>
<dbReference type="EMBL" id="BKCP01012403">
    <property type="protein sequence ID" value="GER55993.1"/>
    <property type="molecule type" value="Genomic_DNA"/>
</dbReference>
<evidence type="ECO:0000313" key="4">
    <source>
        <dbReference type="Proteomes" id="UP000325081"/>
    </source>
</evidence>
<reference evidence="4" key="1">
    <citation type="journal article" date="2019" name="Curr. Biol.">
        <title>Genome Sequence of Striga asiatica Provides Insight into the Evolution of Plant Parasitism.</title>
        <authorList>
            <person name="Yoshida S."/>
            <person name="Kim S."/>
            <person name="Wafula E.K."/>
            <person name="Tanskanen J."/>
            <person name="Kim Y.M."/>
            <person name="Honaas L."/>
            <person name="Yang Z."/>
            <person name="Spallek T."/>
            <person name="Conn C.E."/>
            <person name="Ichihashi Y."/>
            <person name="Cheong K."/>
            <person name="Cui S."/>
            <person name="Der J.P."/>
            <person name="Gundlach H."/>
            <person name="Jiao Y."/>
            <person name="Hori C."/>
            <person name="Ishida J.K."/>
            <person name="Kasahara H."/>
            <person name="Kiba T."/>
            <person name="Kim M.S."/>
            <person name="Koo N."/>
            <person name="Laohavisit A."/>
            <person name="Lee Y.H."/>
            <person name="Lumba S."/>
            <person name="McCourt P."/>
            <person name="Mortimer J.C."/>
            <person name="Mutuku J.M."/>
            <person name="Nomura T."/>
            <person name="Sasaki-Sekimoto Y."/>
            <person name="Seto Y."/>
            <person name="Wang Y."/>
            <person name="Wakatake T."/>
            <person name="Sakakibara H."/>
            <person name="Demura T."/>
            <person name="Yamaguchi S."/>
            <person name="Yoneyama K."/>
            <person name="Manabe R.I."/>
            <person name="Nelson D.C."/>
            <person name="Schulman A.H."/>
            <person name="Timko M.P."/>
            <person name="dePamphilis C.W."/>
            <person name="Choi D."/>
            <person name="Shirasu K."/>
        </authorList>
    </citation>
    <scope>NUCLEOTIDE SEQUENCE [LARGE SCALE GENOMIC DNA]</scope>
    <source>
        <strain evidence="4">cv. UVA1</strain>
    </source>
</reference>
<dbReference type="PROSITE" id="PS50082">
    <property type="entry name" value="WD_REPEATS_2"/>
    <property type="match status" value="1"/>
</dbReference>
<gene>
    <name evidence="3" type="ORF">STAS_33683</name>
</gene>
<sequence>MRWKPQISASLQVQTPDFCFTSSPDMEIFLLGGPWGCRIRRRRRRRETAMATTVCQFENWLEKLAKDGYLYRSDFGQCIGMRDSKEFALELFDALSRRRRLKVDKISKEELYKSWSQISDQSFDSRLQIFFYMTPTISEQFVHTLCCYRVVSFNKTVFNITVPNRPHHGSSGSDITMSSSESASRDNFDDVQTQDTCRGFNIPVTVKLAEKSAIRRNLGLLISFLDGFEVDTLEKHKSAAESCDRSILVWGNKGASGAHHTAVVGALTGHAGPVMCLAFVWDVLMSGSGDGMVRM</sequence>
<accession>A0A5A7RFN4</accession>